<comment type="function">
    <text evidence="10">Catalyzes the NADPH-dependent reduction of ketopantoate into pantoic acid.</text>
</comment>
<dbReference type="Gene3D" id="3.40.50.720">
    <property type="entry name" value="NAD(P)-binding Rossmann-like Domain"/>
    <property type="match status" value="1"/>
</dbReference>
<evidence type="ECO:0000256" key="10">
    <source>
        <dbReference type="RuleBase" id="RU362068"/>
    </source>
</evidence>
<evidence type="ECO:0000256" key="7">
    <source>
        <dbReference type="ARBA" id="ARBA00023002"/>
    </source>
</evidence>
<keyword evidence="5 10" id="KW-0566">Pantothenate biosynthesis</keyword>
<evidence type="ECO:0000256" key="8">
    <source>
        <dbReference type="ARBA" id="ARBA00032024"/>
    </source>
</evidence>
<dbReference type="InterPro" id="IPR008927">
    <property type="entry name" value="6-PGluconate_DH-like_C_sf"/>
</dbReference>
<dbReference type="NCBIfam" id="TIGR00745">
    <property type="entry name" value="apbA_panE"/>
    <property type="match status" value="1"/>
</dbReference>
<dbReference type="InterPro" id="IPR050838">
    <property type="entry name" value="Ketopantoate_reductase"/>
</dbReference>
<accession>A0ABS5T6T3</accession>
<evidence type="ECO:0000313" key="14">
    <source>
        <dbReference type="Proteomes" id="UP000786875"/>
    </source>
</evidence>
<dbReference type="NCBIfam" id="NF005087">
    <property type="entry name" value="PRK06522.1-1"/>
    <property type="match status" value="1"/>
</dbReference>
<comment type="catalytic activity">
    <reaction evidence="9 10">
        <text>(R)-pantoate + NADP(+) = 2-dehydropantoate + NADPH + H(+)</text>
        <dbReference type="Rhea" id="RHEA:16233"/>
        <dbReference type="ChEBI" id="CHEBI:11561"/>
        <dbReference type="ChEBI" id="CHEBI:15378"/>
        <dbReference type="ChEBI" id="CHEBI:15980"/>
        <dbReference type="ChEBI" id="CHEBI:57783"/>
        <dbReference type="ChEBI" id="CHEBI:58349"/>
        <dbReference type="EC" id="1.1.1.169"/>
    </reaction>
</comment>
<evidence type="ECO:0000256" key="2">
    <source>
        <dbReference type="ARBA" id="ARBA00007870"/>
    </source>
</evidence>
<evidence type="ECO:0000256" key="1">
    <source>
        <dbReference type="ARBA" id="ARBA00004994"/>
    </source>
</evidence>
<protein>
    <recommendedName>
        <fullName evidence="4 10">2-dehydropantoate 2-reductase</fullName>
        <ecNumber evidence="3 10">1.1.1.169</ecNumber>
    </recommendedName>
    <alternativeName>
        <fullName evidence="8 10">Ketopantoate reductase</fullName>
    </alternativeName>
</protein>
<dbReference type="InterPro" id="IPR003710">
    <property type="entry name" value="ApbA"/>
</dbReference>
<dbReference type="Pfam" id="PF02558">
    <property type="entry name" value="ApbA"/>
    <property type="match status" value="1"/>
</dbReference>
<comment type="caution">
    <text evidence="13">The sequence shown here is derived from an EMBL/GenBank/DDBJ whole genome shotgun (WGS) entry which is preliminary data.</text>
</comment>
<organism evidence="13 14">
    <name type="scientific">Rosenbergiella australiborealis</name>
    <dbReference type="NCBI Taxonomy" id="1544696"/>
    <lineage>
        <taxon>Bacteria</taxon>
        <taxon>Pseudomonadati</taxon>
        <taxon>Pseudomonadota</taxon>
        <taxon>Gammaproteobacteria</taxon>
        <taxon>Enterobacterales</taxon>
        <taxon>Erwiniaceae</taxon>
        <taxon>Rosenbergiella</taxon>
    </lineage>
</organism>
<gene>
    <name evidence="13" type="primary">panE</name>
    <name evidence="13" type="ORF">HGT73_11995</name>
</gene>
<dbReference type="EC" id="1.1.1.169" evidence="3 10"/>
<dbReference type="EMBL" id="JABBFO010000012">
    <property type="protein sequence ID" value="MBT0728084.1"/>
    <property type="molecule type" value="Genomic_DNA"/>
</dbReference>
<sequence length="306" mass="34052">MKITVLGCGALGQLWLSALIKAGHEVQGWIKVHQSYLGIAVLTPEQNLYSHDVITNNPQQLTQCELLLVTLKAQQIETALVPLLPYLPASCPIILLHNGLGVVDDLPAVTHPLCHAVTTQAAYRTATQTCHKAWGITQLGPLNDAARSISHIADILHHALPDVAWYNDIKVAAWKKLAVNAVINPLTVKYECHNGQLMEHLNEVSILCRELVSIMNREGIHTEYEPLYHSVITVIQNTSQNMSSMLQDVRAQRLTEIDYINGYLLKRARGYGLTAPHHHALYQWIKTKESAYAPISLSPALPRSWQ</sequence>
<dbReference type="Proteomes" id="UP000786875">
    <property type="component" value="Unassembled WGS sequence"/>
</dbReference>
<evidence type="ECO:0000259" key="12">
    <source>
        <dbReference type="Pfam" id="PF08546"/>
    </source>
</evidence>
<evidence type="ECO:0000256" key="5">
    <source>
        <dbReference type="ARBA" id="ARBA00022655"/>
    </source>
</evidence>
<feature type="domain" description="Ketopantoate reductase C-terminal" evidence="12">
    <location>
        <begin position="168"/>
        <end position="289"/>
    </location>
</feature>
<dbReference type="InterPro" id="IPR013752">
    <property type="entry name" value="KPA_reductase"/>
</dbReference>
<dbReference type="InterPro" id="IPR036291">
    <property type="entry name" value="NAD(P)-bd_dom_sf"/>
</dbReference>
<dbReference type="PANTHER" id="PTHR43765">
    <property type="entry name" value="2-DEHYDROPANTOATE 2-REDUCTASE-RELATED"/>
    <property type="match status" value="1"/>
</dbReference>
<dbReference type="InterPro" id="IPR013328">
    <property type="entry name" value="6PGD_dom2"/>
</dbReference>
<dbReference type="SUPFAM" id="SSF51735">
    <property type="entry name" value="NAD(P)-binding Rossmann-fold domains"/>
    <property type="match status" value="1"/>
</dbReference>
<dbReference type="SUPFAM" id="SSF48179">
    <property type="entry name" value="6-phosphogluconate dehydrogenase C-terminal domain-like"/>
    <property type="match status" value="1"/>
</dbReference>
<evidence type="ECO:0000256" key="6">
    <source>
        <dbReference type="ARBA" id="ARBA00022857"/>
    </source>
</evidence>
<dbReference type="Gene3D" id="1.10.1040.10">
    <property type="entry name" value="N-(1-d-carboxylethyl)-l-norvaline Dehydrogenase, domain 2"/>
    <property type="match status" value="1"/>
</dbReference>
<dbReference type="Pfam" id="PF08546">
    <property type="entry name" value="ApbA_C"/>
    <property type="match status" value="1"/>
</dbReference>
<keyword evidence="14" id="KW-1185">Reference proteome</keyword>
<dbReference type="InterPro" id="IPR013332">
    <property type="entry name" value="KPR_N"/>
</dbReference>
<comment type="similarity">
    <text evidence="2 10">Belongs to the ketopantoate reductase family.</text>
</comment>
<evidence type="ECO:0000313" key="13">
    <source>
        <dbReference type="EMBL" id="MBT0728084.1"/>
    </source>
</evidence>
<dbReference type="GO" id="GO:0008677">
    <property type="term" value="F:2-dehydropantoate 2-reductase activity"/>
    <property type="evidence" value="ECO:0007669"/>
    <property type="project" value="UniProtKB-EC"/>
</dbReference>
<keyword evidence="6 10" id="KW-0521">NADP</keyword>
<dbReference type="RefSeq" id="WP_214215345.1">
    <property type="nucleotide sequence ID" value="NZ_JABBFO010000012.1"/>
</dbReference>
<proteinExistence type="inferred from homology"/>
<evidence type="ECO:0000256" key="3">
    <source>
        <dbReference type="ARBA" id="ARBA00013014"/>
    </source>
</evidence>
<evidence type="ECO:0000256" key="9">
    <source>
        <dbReference type="ARBA" id="ARBA00048793"/>
    </source>
</evidence>
<name>A0ABS5T6T3_9GAMM</name>
<dbReference type="PANTHER" id="PTHR43765:SF2">
    <property type="entry name" value="2-DEHYDROPANTOATE 2-REDUCTASE"/>
    <property type="match status" value="1"/>
</dbReference>
<evidence type="ECO:0000256" key="4">
    <source>
        <dbReference type="ARBA" id="ARBA00019465"/>
    </source>
</evidence>
<feature type="domain" description="Ketopantoate reductase N-terminal" evidence="11">
    <location>
        <begin position="3"/>
        <end position="143"/>
    </location>
</feature>
<reference evidence="13 14" key="1">
    <citation type="submission" date="2020-04" db="EMBL/GenBank/DDBJ databases">
        <title>Genome sequencing of Rosenbergiella species.</title>
        <authorList>
            <person name="Alvarez-Perez S."/>
            <person name="Lievens B."/>
        </authorList>
    </citation>
    <scope>NUCLEOTIDE SEQUENCE [LARGE SCALE GENOMIC DNA]</scope>
    <source>
        <strain evidence="13 14">CdVSA20.1</strain>
    </source>
</reference>
<keyword evidence="7 10" id="KW-0560">Oxidoreductase</keyword>
<comment type="pathway">
    <text evidence="1 10">Cofactor biosynthesis; (R)-pantothenate biosynthesis; (R)-pantoate from 3-methyl-2-oxobutanoate: step 2/2.</text>
</comment>
<evidence type="ECO:0000259" key="11">
    <source>
        <dbReference type="Pfam" id="PF02558"/>
    </source>
</evidence>